<name>A0A366K9D7_9BIFI</name>
<evidence type="ECO:0000313" key="9">
    <source>
        <dbReference type="EMBL" id="RBP98336.1"/>
    </source>
</evidence>
<comment type="caution">
    <text evidence="9">The sequence shown here is derived from an EMBL/GenBank/DDBJ whole genome shotgun (WGS) entry which is preliminary data.</text>
</comment>
<evidence type="ECO:0000256" key="2">
    <source>
        <dbReference type="ARBA" id="ARBA00022692"/>
    </source>
</evidence>
<dbReference type="OrthoDB" id="9814591at2"/>
<evidence type="ECO:0000313" key="10">
    <source>
        <dbReference type="Proteomes" id="UP000252530"/>
    </source>
</evidence>
<feature type="site" description="Important for catalytic activity" evidence="7">
    <location>
        <position position="268"/>
    </location>
</feature>
<dbReference type="InterPro" id="IPR003770">
    <property type="entry name" value="MLTG-like"/>
</dbReference>
<comment type="catalytic activity">
    <reaction evidence="7">
        <text>a peptidoglycan chain = a peptidoglycan chain with N-acetyl-1,6-anhydromuramyl-[peptide] at the reducing end + a peptidoglycan chain with N-acetylglucosamine at the non-reducing end.</text>
        <dbReference type="EC" id="4.2.2.29"/>
    </reaction>
</comment>
<dbReference type="HAMAP" id="MF_02065">
    <property type="entry name" value="MltG"/>
    <property type="match status" value="1"/>
</dbReference>
<dbReference type="NCBIfam" id="TIGR00247">
    <property type="entry name" value="endolytic transglycosylase MltG"/>
    <property type="match status" value="1"/>
</dbReference>
<dbReference type="PANTHER" id="PTHR30518:SF2">
    <property type="entry name" value="ENDOLYTIC MUREIN TRANSGLYCOSYLASE"/>
    <property type="match status" value="1"/>
</dbReference>
<evidence type="ECO:0000256" key="7">
    <source>
        <dbReference type="HAMAP-Rule" id="MF_02065"/>
    </source>
</evidence>
<keyword evidence="1 7" id="KW-1003">Cell membrane</keyword>
<sequence length="390" mass="42605">MAEAFDEFFNDQSQWVQPENGAATPPPRPPKSRREMRRNRKRQRTQRLLRIGLVFLLVLVVAAGGFGGYRVISNLVSSRHDSADIRDYPGPGTGRVQFTVKSGQGVQAIADNLAKMDVIKSAEVFASTVSANNSTLYPGTYTLKRHMSSLDVVNILSDQSKAKGFLEVRSGERVSEVIAHAARLSGLPESDFQSLVDAGGPGILPDEAQGKFEGWLEPGSYDVASVKSAEGILQSMVDKRVSRLDSLGVPRGQDRQRLLIEASVAESEVNSSEYYGKVVRVILNRLDRGMNLGMDTTVAYGLGIKADKLTDAMLADSSNPYNTRTNPGLPPSPISNPGDRAIQAAMDPPQGTWLYFVTTNLKTGETKFANTESEFETIRNEYKNSNKDAN</sequence>
<evidence type="ECO:0000256" key="8">
    <source>
        <dbReference type="SAM" id="MobiDB-lite"/>
    </source>
</evidence>
<feature type="region of interest" description="Disordered" evidence="8">
    <location>
        <begin position="1"/>
        <end position="43"/>
    </location>
</feature>
<evidence type="ECO:0000256" key="4">
    <source>
        <dbReference type="ARBA" id="ARBA00023136"/>
    </source>
</evidence>
<comment type="subcellular location">
    <subcellularLocation>
        <location evidence="7">Cell membrane</location>
        <topology evidence="7">Single-pass membrane protein</topology>
    </subcellularLocation>
</comment>
<keyword evidence="10" id="KW-1185">Reference proteome</keyword>
<evidence type="ECO:0000256" key="1">
    <source>
        <dbReference type="ARBA" id="ARBA00022475"/>
    </source>
</evidence>
<accession>A0A366K9D7</accession>
<feature type="transmembrane region" description="Helical" evidence="7">
    <location>
        <begin position="48"/>
        <end position="69"/>
    </location>
</feature>
<dbReference type="Gene3D" id="3.30.1490.480">
    <property type="entry name" value="Endolytic murein transglycosylase"/>
    <property type="match status" value="1"/>
</dbReference>
<dbReference type="Pfam" id="PF02618">
    <property type="entry name" value="YceG"/>
    <property type="match status" value="1"/>
</dbReference>
<keyword evidence="2 7" id="KW-0812">Transmembrane</keyword>
<dbReference type="GO" id="GO:0005886">
    <property type="term" value="C:plasma membrane"/>
    <property type="evidence" value="ECO:0007669"/>
    <property type="project" value="UniProtKB-SubCell"/>
</dbReference>
<protein>
    <recommendedName>
        <fullName evidence="7">Endolytic murein transglycosylase</fullName>
        <ecNumber evidence="7">4.2.2.29</ecNumber>
    </recommendedName>
    <alternativeName>
        <fullName evidence="7">Peptidoglycan lytic transglycosylase</fullName>
    </alternativeName>
    <alternativeName>
        <fullName evidence="7">Peptidoglycan polymerization terminase</fullName>
    </alternativeName>
</protein>
<keyword evidence="3 7" id="KW-1133">Transmembrane helix</keyword>
<evidence type="ECO:0000256" key="3">
    <source>
        <dbReference type="ARBA" id="ARBA00022989"/>
    </source>
</evidence>
<dbReference type="Proteomes" id="UP000252530">
    <property type="component" value="Unassembled WGS sequence"/>
</dbReference>
<reference evidence="9 10" key="1">
    <citation type="submission" date="2017-10" db="EMBL/GenBank/DDBJ databases">
        <title>Bifidobacterium xylocopum sp. nov. and Bifidobacterium aemilianum sp. nov., from the carpenter bee (Xylocopa violacea) digestive tract.</title>
        <authorList>
            <person name="Alberoni D."/>
            <person name="Baffoni L."/>
            <person name="Di Gioia D."/>
            <person name="Gaggia F."/>
            <person name="Biavati B."/>
        </authorList>
    </citation>
    <scope>NUCLEOTIDE SEQUENCE [LARGE SCALE GENOMIC DNA]</scope>
    <source>
        <strain evidence="9 10">XV10</strain>
    </source>
</reference>
<organism evidence="9 10">
    <name type="scientific">Bifidobacterium aemilianum</name>
    <dbReference type="NCBI Taxonomy" id="2493120"/>
    <lineage>
        <taxon>Bacteria</taxon>
        <taxon>Bacillati</taxon>
        <taxon>Actinomycetota</taxon>
        <taxon>Actinomycetes</taxon>
        <taxon>Bifidobacteriales</taxon>
        <taxon>Bifidobacteriaceae</taxon>
        <taxon>Bifidobacterium</taxon>
    </lineage>
</organism>
<dbReference type="EMBL" id="PDCG01000001">
    <property type="protein sequence ID" value="RBP98336.1"/>
    <property type="molecule type" value="Genomic_DNA"/>
</dbReference>
<dbReference type="EC" id="4.2.2.29" evidence="7"/>
<keyword evidence="5 7" id="KW-0456">Lyase</keyword>
<dbReference type="GO" id="GO:0008932">
    <property type="term" value="F:lytic endotransglycosylase activity"/>
    <property type="evidence" value="ECO:0007669"/>
    <property type="project" value="UniProtKB-UniRule"/>
</dbReference>
<keyword evidence="4 7" id="KW-0472">Membrane</keyword>
<evidence type="ECO:0000256" key="6">
    <source>
        <dbReference type="ARBA" id="ARBA00023316"/>
    </source>
</evidence>
<keyword evidence="6 7" id="KW-0961">Cell wall biogenesis/degradation</keyword>
<dbReference type="PANTHER" id="PTHR30518">
    <property type="entry name" value="ENDOLYTIC MUREIN TRANSGLYCOSYLASE"/>
    <property type="match status" value="1"/>
</dbReference>
<comment type="similarity">
    <text evidence="7">Belongs to the transglycosylase MltG family.</text>
</comment>
<gene>
    <name evidence="7" type="primary">mltG</name>
    <name evidence="9" type="ORF">CRD60_00160</name>
</gene>
<feature type="compositionally biased region" description="Basic residues" evidence="8">
    <location>
        <begin position="30"/>
        <end position="43"/>
    </location>
</feature>
<dbReference type="GO" id="GO:0009252">
    <property type="term" value="P:peptidoglycan biosynthetic process"/>
    <property type="evidence" value="ECO:0007669"/>
    <property type="project" value="UniProtKB-UniRule"/>
</dbReference>
<dbReference type="AlphaFoldDB" id="A0A366K9D7"/>
<comment type="function">
    <text evidence="7">Functions as a peptidoglycan terminase that cleaves nascent peptidoglycan strands endolytically to terminate their elongation.</text>
</comment>
<proteinExistence type="inferred from homology"/>
<evidence type="ECO:0000256" key="5">
    <source>
        <dbReference type="ARBA" id="ARBA00023239"/>
    </source>
</evidence>
<dbReference type="RefSeq" id="WP_113859313.1">
    <property type="nucleotide sequence ID" value="NZ_PDCG01000001.1"/>
</dbReference>
<dbReference type="GO" id="GO:0071555">
    <property type="term" value="P:cell wall organization"/>
    <property type="evidence" value="ECO:0007669"/>
    <property type="project" value="UniProtKB-KW"/>
</dbReference>